<name>A0A4R2R2W5_9PSEU</name>
<keyword evidence="4" id="KW-1185">Reference proteome</keyword>
<accession>A0A4R2R2W5</accession>
<evidence type="ECO:0000313" key="3">
    <source>
        <dbReference type="EMBL" id="TCP56154.1"/>
    </source>
</evidence>
<protein>
    <submittedName>
        <fullName evidence="3">Glycine/D-amino acid oxidase-like deaminating enzyme</fullName>
    </submittedName>
</protein>
<dbReference type="PANTHER" id="PTHR13847">
    <property type="entry name" value="SARCOSINE DEHYDROGENASE-RELATED"/>
    <property type="match status" value="1"/>
</dbReference>
<dbReference type="RefSeq" id="WP_132874803.1">
    <property type="nucleotide sequence ID" value="NZ_SLXQ01000001.1"/>
</dbReference>
<dbReference type="AlphaFoldDB" id="A0A4R2R2W5"/>
<gene>
    <name evidence="3" type="ORF">EV191_10194</name>
</gene>
<dbReference type="Proteomes" id="UP000294911">
    <property type="component" value="Unassembled WGS sequence"/>
</dbReference>
<dbReference type="InterPro" id="IPR006076">
    <property type="entry name" value="FAD-dep_OxRdtase"/>
</dbReference>
<dbReference type="GO" id="GO:0016491">
    <property type="term" value="F:oxidoreductase activity"/>
    <property type="evidence" value="ECO:0007669"/>
    <property type="project" value="UniProtKB-KW"/>
</dbReference>
<dbReference type="PANTHER" id="PTHR13847:SF287">
    <property type="entry name" value="FAD-DEPENDENT OXIDOREDUCTASE DOMAIN-CONTAINING PROTEIN 1"/>
    <property type="match status" value="1"/>
</dbReference>
<proteinExistence type="predicted"/>
<dbReference type="OrthoDB" id="9806452at2"/>
<organism evidence="3 4">
    <name type="scientific">Tamaricihabitans halophyticus</name>
    <dbReference type="NCBI Taxonomy" id="1262583"/>
    <lineage>
        <taxon>Bacteria</taxon>
        <taxon>Bacillati</taxon>
        <taxon>Actinomycetota</taxon>
        <taxon>Actinomycetes</taxon>
        <taxon>Pseudonocardiales</taxon>
        <taxon>Pseudonocardiaceae</taxon>
        <taxon>Tamaricihabitans</taxon>
    </lineage>
</organism>
<dbReference type="SUPFAM" id="SSF51905">
    <property type="entry name" value="FAD/NAD(P)-binding domain"/>
    <property type="match status" value="1"/>
</dbReference>
<keyword evidence="1" id="KW-0560">Oxidoreductase</keyword>
<evidence type="ECO:0000259" key="2">
    <source>
        <dbReference type="Pfam" id="PF01266"/>
    </source>
</evidence>
<dbReference type="Gene3D" id="3.30.9.10">
    <property type="entry name" value="D-Amino Acid Oxidase, subunit A, domain 2"/>
    <property type="match status" value="1"/>
</dbReference>
<reference evidence="3 4" key="1">
    <citation type="submission" date="2019-03" db="EMBL/GenBank/DDBJ databases">
        <title>Genomic Encyclopedia of Type Strains, Phase IV (KMG-IV): sequencing the most valuable type-strain genomes for metagenomic binning, comparative biology and taxonomic classification.</title>
        <authorList>
            <person name="Goeker M."/>
        </authorList>
    </citation>
    <scope>NUCLEOTIDE SEQUENCE [LARGE SCALE GENOMIC DNA]</scope>
    <source>
        <strain evidence="3 4">DSM 45765</strain>
    </source>
</reference>
<dbReference type="Pfam" id="PF01266">
    <property type="entry name" value="DAO"/>
    <property type="match status" value="1"/>
</dbReference>
<feature type="domain" description="FAD dependent oxidoreductase" evidence="2">
    <location>
        <begin position="3"/>
        <end position="358"/>
    </location>
</feature>
<dbReference type="EMBL" id="SLXQ01000001">
    <property type="protein sequence ID" value="TCP56154.1"/>
    <property type="molecule type" value="Genomic_DNA"/>
</dbReference>
<dbReference type="GO" id="GO:0032981">
    <property type="term" value="P:mitochondrial respiratory chain complex I assembly"/>
    <property type="evidence" value="ECO:0007669"/>
    <property type="project" value="TreeGrafter"/>
</dbReference>
<dbReference type="GO" id="GO:0005737">
    <property type="term" value="C:cytoplasm"/>
    <property type="evidence" value="ECO:0007669"/>
    <property type="project" value="TreeGrafter"/>
</dbReference>
<evidence type="ECO:0000313" key="4">
    <source>
        <dbReference type="Proteomes" id="UP000294911"/>
    </source>
</evidence>
<comment type="caution">
    <text evidence="3">The sequence shown here is derived from an EMBL/GenBank/DDBJ whole genome shotgun (WGS) entry which is preliminary data.</text>
</comment>
<evidence type="ECO:0000256" key="1">
    <source>
        <dbReference type="ARBA" id="ARBA00023002"/>
    </source>
</evidence>
<sequence>MADVVIIGGGSIGSATALQLLRAQPGIDVVVLEPDPSYTNAASTRATGGVRQLFTRPENILLSRYTLTVIEQWARFARASERAPAPPDLGWRPNGYLFIGEPATTPALERNFATQRELGVAAAWLAPDELAARYPYLYTDDLGPAILSERDGWLDPNAFLHGMRNAARGLGADYRTERAVEVTMKGAVATGVELGSGAWLPADAVVNAAGVAAPKFAAQAGMPVPVEPMPRFEHYVEVPGDFRTMPFIKDPAGLAVRPEGAGLSAGLVNFERAASSALPHEPEYFENVVWPALAHRIPTLDRLRLKSTWAGHYDQNRLDGNMIIGNQPGRVDNFYLATGFSGHGLMHAPGVGRALAELIVHGEYRTIDLARLGYQRVLDNAGYPELGVR</sequence>
<dbReference type="Gene3D" id="3.50.50.60">
    <property type="entry name" value="FAD/NAD(P)-binding domain"/>
    <property type="match status" value="1"/>
</dbReference>
<dbReference type="InterPro" id="IPR036188">
    <property type="entry name" value="FAD/NAD-bd_sf"/>
</dbReference>